<dbReference type="InterPro" id="IPR050256">
    <property type="entry name" value="Glycosyltransferase_2"/>
</dbReference>
<evidence type="ECO:0000256" key="5">
    <source>
        <dbReference type="ARBA" id="ARBA00022989"/>
    </source>
</evidence>
<dbReference type="PANTHER" id="PTHR48090:SF1">
    <property type="entry name" value="PROPHAGE BACTOPRENOL GLUCOSYL TRANSFERASE HOMOLOG"/>
    <property type="match status" value="1"/>
</dbReference>
<dbReference type="EMBL" id="QFFZ01000001">
    <property type="protein sequence ID" value="TEB13747.1"/>
    <property type="molecule type" value="Genomic_DNA"/>
</dbReference>
<keyword evidence="2 8" id="KW-0328">Glycosyltransferase</keyword>
<evidence type="ECO:0000256" key="3">
    <source>
        <dbReference type="ARBA" id="ARBA00022679"/>
    </source>
</evidence>
<evidence type="ECO:0000313" key="9">
    <source>
        <dbReference type="Proteomes" id="UP000297597"/>
    </source>
</evidence>
<dbReference type="OrthoDB" id="9807778at2"/>
<evidence type="ECO:0000256" key="1">
    <source>
        <dbReference type="ARBA" id="ARBA00004141"/>
    </source>
</evidence>
<dbReference type="EC" id="2.4.1.-" evidence="8"/>
<proteinExistence type="predicted"/>
<keyword evidence="3 8" id="KW-0808">Transferase</keyword>
<dbReference type="Proteomes" id="UP000297597">
    <property type="component" value="Unassembled WGS sequence"/>
</dbReference>
<comment type="subcellular location">
    <subcellularLocation>
        <location evidence="1">Membrane</location>
        <topology evidence="1">Multi-pass membrane protein</topology>
    </subcellularLocation>
</comment>
<evidence type="ECO:0000256" key="7">
    <source>
        <dbReference type="SAM" id="Phobius"/>
    </source>
</evidence>
<dbReference type="RefSeq" id="WP_134212055.1">
    <property type="nucleotide sequence ID" value="NZ_QFFZ01000001.1"/>
</dbReference>
<name>A0A4Y7RZP3_9FIRM</name>
<keyword evidence="5 7" id="KW-1133">Transmembrane helix</keyword>
<dbReference type="PANTHER" id="PTHR48090">
    <property type="entry name" value="UNDECAPRENYL-PHOSPHATE 4-DEOXY-4-FORMAMIDO-L-ARABINOSE TRANSFERASE-RELATED"/>
    <property type="match status" value="1"/>
</dbReference>
<feature type="transmembrane region" description="Helical" evidence="7">
    <location>
        <begin position="44"/>
        <end position="67"/>
    </location>
</feature>
<keyword evidence="6 7" id="KW-0472">Membrane</keyword>
<accession>A0A4Y7RZP3</accession>
<dbReference type="AlphaFoldDB" id="A0A4Y7RZP3"/>
<evidence type="ECO:0000256" key="4">
    <source>
        <dbReference type="ARBA" id="ARBA00022692"/>
    </source>
</evidence>
<sequence length="101" mass="11110">MKPTYKPLKLSTYLGFAVTLASFVYLAISLGQRLFTANTAAGSPLMACLVLLNGVTLIILGIVGEYIGRIYDETKNRPLYILRGRTGEEQARSKGVIWSVR</sequence>
<evidence type="ECO:0000313" key="8">
    <source>
        <dbReference type="EMBL" id="TEB13747.1"/>
    </source>
</evidence>
<evidence type="ECO:0000256" key="2">
    <source>
        <dbReference type="ARBA" id="ARBA00022676"/>
    </source>
</evidence>
<protein>
    <submittedName>
        <fullName evidence="8">Prophage bactoprenol glucosyl transferase</fullName>
        <ecNumber evidence="8">2.4.1.-</ecNumber>
    </submittedName>
</protein>
<feature type="transmembrane region" description="Helical" evidence="7">
    <location>
        <begin position="12"/>
        <end position="32"/>
    </location>
</feature>
<dbReference type="GO" id="GO:0016757">
    <property type="term" value="F:glycosyltransferase activity"/>
    <property type="evidence" value="ECO:0007669"/>
    <property type="project" value="UniProtKB-KW"/>
</dbReference>
<dbReference type="GO" id="GO:0005886">
    <property type="term" value="C:plasma membrane"/>
    <property type="evidence" value="ECO:0007669"/>
    <property type="project" value="TreeGrafter"/>
</dbReference>
<evidence type="ECO:0000256" key="6">
    <source>
        <dbReference type="ARBA" id="ARBA00023136"/>
    </source>
</evidence>
<keyword evidence="9" id="KW-1185">Reference proteome</keyword>
<gene>
    <name evidence="8" type="primary">yfdH</name>
    <name evidence="8" type="ORF">Pmgp_00155</name>
</gene>
<reference evidence="8 9" key="1">
    <citation type="journal article" date="2018" name="Environ. Microbiol.">
        <title>Novel energy conservation strategies and behaviour of Pelotomaculum schinkii driving syntrophic propionate catabolism.</title>
        <authorList>
            <person name="Hidalgo-Ahumada C.A.P."/>
            <person name="Nobu M.K."/>
            <person name="Narihiro T."/>
            <person name="Tamaki H."/>
            <person name="Liu W.T."/>
            <person name="Kamagata Y."/>
            <person name="Stams A.J.M."/>
            <person name="Imachi H."/>
            <person name="Sousa D.Z."/>
        </authorList>
    </citation>
    <scope>NUCLEOTIDE SEQUENCE [LARGE SCALE GENOMIC DNA]</scope>
    <source>
        <strain evidence="8 9">MGP</strain>
    </source>
</reference>
<keyword evidence="4 7" id="KW-0812">Transmembrane</keyword>
<organism evidence="8 9">
    <name type="scientific">Pelotomaculum propionicicum</name>
    <dbReference type="NCBI Taxonomy" id="258475"/>
    <lineage>
        <taxon>Bacteria</taxon>
        <taxon>Bacillati</taxon>
        <taxon>Bacillota</taxon>
        <taxon>Clostridia</taxon>
        <taxon>Eubacteriales</taxon>
        <taxon>Desulfotomaculaceae</taxon>
        <taxon>Pelotomaculum</taxon>
    </lineage>
</organism>
<comment type="caution">
    <text evidence="8">The sequence shown here is derived from an EMBL/GenBank/DDBJ whole genome shotgun (WGS) entry which is preliminary data.</text>
</comment>